<dbReference type="InterPro" id="IPR001138">
    <property type="entry name" value="Zn2Cys6_DnaBD"/>
</dbReference>
<keyword evidence="5" id="KW-1185">Reference proteome</keyword>
<feature type="domain" description="Zn(2)-C6 fungal-type" evidence="3">
    <location>
        <begin position="99"/>
        <end position="129"/>
    </location>
</feature>
<dbReference type="Pfam" id="PF00172">
    <property type="entry name" value="Zn_clus"/>
    <property type="match status" value="1"/>
</dbReference>
<dbReference type="GO" id="GO:0000981">
    <property type="term" value="F:DNA-binding transcription factor activity, RNA polymerase II-specific"/>
    <property type="evidence" value="ECO:0007669"/>
    <property type="project" value="InterPro"/>
</dbReference>
<evidence type="ECO:0000256" key="1">
    <source>
        <dbReference type="ARBA" id="ARBA00004123"/>
    </source>
</evidence>
<dbReference type="Gene3D" id="4.10.240.10">
    <property type="entry name" value="Zn(2)-C6 fungal-type DNA-binding domain"/>
    <property type="match status" value="1"/>
</dbReference>
<dbReference type="GO" id="GO:0000976">
    <property type="term" value="F:transcription cis-regulatory region binding"/>
    <property type="evidence" value="ECO:0007669"/>
    <property type="project" value="TreeGrafter"/>
</dbReference>
<comment type="caution">
    <text evidence="4">The sequence shown here is derived from an EMBL/GenBank/DDBJ whole genome shotgun (WGS) entry which is preliminary data.</text>
</comment>
<dbReference type="PROSITE" id="PS50048">
    <property type="entry name" value="ZN2_CY6_FUNGAL_2"/>
    <property type="match status" value="1"/>
</dbReference>
<dbReference type="Proteomes" id="UP000716446">
    <property type="component" value="Unassembled WGS sequence"/>
</dbReference>
<evidence type="ECO:0000259" key="3">
    <source>
        <dbReference type="PROSITE" id="PS50048"/>
    </source>
</evidence>
<dbReference type="PANTHER" id="PTHR37534:SF15">
    <property type="entry name" value="ZN(II)2CYS6 TRANSCRIPTION FACTOR (EUROFUNG)"/>
    <property type="match status" value="1"/>
</dbReference>
<keyword evidence="2" id="KW-0539">Nucleus</keyword>
<dbReference type="SMART" id="SM00066">
    <property type="entry name" value="GAL4"/>
    <property type="match status" value="1"/>
</dbReference>
<evidence type="ECO:0000313" key="4">
    <source>
        <dbReference type="EMBL" id="CAD0094205.1"/>
    </source>
</evidence>
<dbReference type="EMBL" id="CAIJEN010000014">
    <property type="protein sequence ID" value="CAD0094205.1"/>
    <property type="molecule type" value="Genomic_DNA"/>
</dbReference>
<proteinExistence type="predicted"/>
<comment type="subcellular location">
    <subcellularLocation>
        <location evidence="1">Nucleus</location>
    </subcellularLocation>
</comment>
<reference evidence="4" key="1">
    <citation type="submission" date="2020-06" db="EMBL/GenBank/DDBJ databases">
        <authorList>
            <person name="Onetto C."/>
        </authorList>
    </citation>
    <scope>NUCLEOTIDE SEQUENCE</scope>
</reference>
<protein>
    <recommendedName>
        <fullName evidence="3">Zn(2)-C6 fungal-type domain-containing protein</fullName>
    </recommendedName>
</protein>
<evidence type="ECO:0000313" key="5">
    <source>
        <dbReference type="Proteomes" id="UP000716446"/>
    </source>
</evidence>
<gene>
    <name evidence="4" type="ORF">AWRI4619_LOCUS8303</name>
</gene>
<dbReference type="GO" id="GO:0008270">
    <property type="term" value="F:zinc ion binding"/>
    <property type="evidence" value="ECO:0007669"/>
    <property type="project" value="InterPro"/>
</dbReference>
<dbReference type="PANTHER" id="PTHR37534">
    <property type="entry name" value="TRANSCRIPTIONAL ACTIVATOR PROTEIN UGA3"/>
    <property type="match status" value="1"/>
</dbReference>
<sequence length="650" mass="72175">MEKKWCGSGSCLAPLPSDVAKNLLNLPFRVPDIGDMQNKFLDISTHCKQNATLNLFKIPYSESSMDDQDPKALASATTLSSSVTAPTTRAARNKRSWSGCARCKKRRQKCDEQRPGCERCAAANVDCVYEVKLRWGGRAFNQSRFGACISDADASKDKVKKLGSVDKGFIYTVNSFQVQPQPPRVVAPPAPAIQVPSPLEQSSEDATLEDLPVDVGDSLALISTSTADGILLDDYDIDFFPLFAPVDPFINLGTMDRSLLDHFINGTSHVISCHSKVQEDVCRVIVPAALQSPTLFYATTALSAIHHKSRLGFGSDSLRTDPLISRLLSNSLFGLQSDLLEKDVNKSSVLLATIRTLFLCEVHAGGDRPGTWRAHFEGAKALMLDIESWAGYSSKQRDSTRYFLKRWYNMTESFVALTTDGLASGQLARFGPRTLDGDEEEKVYLDEYAGFATDLTPIFREIGAAAWERRNDARATILEEGDLDEEAASLAACIWTRLDEQRSKPPQFRPGVEEQLSLRQKADFLSCNQIWHHMALIYIYRRISSHPATSPPVQSSVKTILGCIESLTATAGLTPLVVMTTPLFAAGCEAQGNDRDRVRTLLSNMFDLLHIPNIHRSLEVLESFWASTERGETQDWDSFMHDQHWDFLPY</sequence>
<accession>A0A9N8JZC7</accession>
<dbReference type="GO" id="GO:0045944">
    <property type="term" value="P:positive regulation of transcription by RNA polymerase II"/>
    <property type="evidence" value="ECO:0007669"/>
    <property type="project" value="TreeGrafter"/>
</dbReference>
<evidence type="ECO:0000256" key="2">
    <source>
        <dbReference type="ARBA" id="ARBA00023242"/>
    </source>
</evidence>
<organism evidence="4 5">
    <name type="scientific">Aureobasidium vineae</name>
    <dbReference type="NCBI Taxonomy" id="2773715"/>
    <lineage>
        <taxon>Eukaryota</taxon>
        <taxon>Fungi</taxon>
        <taxon>Dikarya</taxon>
        <taxon>Ascomycota</taxon>
        <taxon>Pezizomycotina</taxon>
        <taxon>Dothideomycetes</taxon>
        <taxon>Dothideomycetidae</taxon>
        <taxon>Dothideales</taxon>
        <taxon>Saccotheciaceae</taxon>
        <taxon>Aureobasidium</taxon>
    </lineage>
</organism>
<dbReference type="AlphaFoldDB" id="A0A9N8JZC7"/>
<dbReference type="PROSITE" id="PS00463">
    <property type="entry name" value="ZN2_CY6_FUNGAL_1"/>
    <property type="match status" value="1"/>
</dbReference>
<dbReference type="SUPFAM" id="SSF57701">
    <property type="entry name" value="Zn2/Cys6 DNA-binding domain"/>
    <property type="match status" value="1"/>
</dbReference>
<dbReference type="InterPro" id="IPR021858">
    <property type="entry name" value="Fun_TF"/>
</dbReference>
<dbReference type="Pfam" id="PF11951">
    <property type="entry name" value="Fungal_trans_2"/>
    <property type="match status" value="1"/>
</dbReference>
<dbReference type="CDD" id="cd00067">
    <property type="entry name" value="GAL4"/>
    <property type="match status" value="1"/>
</dbReference>
<dbReference type="InterPro" id="IPR036864">
    <property type="entry name" value="Zn2-C6_fun-type_DNA-bd_sf"/>
</dbReference>
<dbReference type="GO" id="GO:0005634">
    <property type="term" value="C:nucleus"/>
    <property type="evidence" value="ECO:0007669"/>
    <property type="project" value="UniProtKB-SubCell"/>
</dbReference>
<name>A0A9N8JZC7_9PEZI</name>